<dbReference type="AlphaFoldDB" id="A0A063Y8G9"/>
<sequence>MDISVSAMVNNISSLPIPLLNMIIILIAFLGLRSFFHYRTGTSYGFVSRLYALLAGRSDYQDKTLGEFWQQNKELERFNAVFNFKAKSLSDAQKLIKWFNEYDLDHKKFARLGNSFDTEKLQIQRATIGQVIGFILLGIALAIMSLAPLDLGIKNAALVKFKDETQWIWLAHDTASNFTYYNIFRDGNNDWVLAAQNCSNEAFSIKVAATETQLKTETIANICKSFTSEADAKYINELIKGQNIFLVLTALLVLFALASFTELFRRLTAIETAEYLAERKRIKETTGE</sequence>
<gene>
    <name evidence="2" type="ORF">ADINL_0080</name>
</gene>
<feature type="transmembrane region" description="Helical" evidence="1">
    <location>
        <begin position="244"/>
        <end position="264"/>
    </location>
</feature>
<dbReference type="EMBL" id="JMSZ01000001">
    <property type="protein sequence ID" value="KDE41400.1"/>
    <property type="molecule type" value="Genomic_DNA"/>
</dbReference>
<keyword evidence="1" id="KW-0472">Membrane</keyword>
<name>A0A063Y8G9_9GAMM</name>
<dbReference type="InterPro" id="IPR046188">
    <property type="entry name" value="DUF6216"/>
</dbReference>
<comment type="caution">
    <text evidence="2">The sequence shown here is derived from an EMBL/GenBank/DDBJ whole genome shotgun (WGS) entry which is preliminary data.</text>
</comment>
<reference evidence="2 3" key="1">
    <citation type="journal article" date="2005" name="Int. J. Syst. Evol. Microbiol.">
        <title>Nitrincola lacisaponensis gen. nov., sp. nov., a novel alkaliphilic bacterium isolated from an alkaline, saline lake.</title>
        <authorList>
            <person name="Dimitriu P.A."/>
            <person name="Shukla S.K."/>
            <person name="Conradt J."/>
            <person name="Marquez M.C."/>
            <person name="Ventosa A."/>
            <person name="Maglia A."/>
            <person name="Peyton B.M."/>
            <person name="Pinkart H.C."/>
            <person name="Mormile M.R."/>
        </authorList>
    </citation>
    <scope>NUCLEOTIDE SEQUENCE [LARGE SCALE GENOMIC DNA]</scope>
    <source>
        <strain evidence="2 3">4CA</strain>
    </source>
</reference>
<dbReference type="Proteomes" id="UP000027318">
    <property type="component" value="Unassembled WGS sequence"/>
</dbReference>
<evidence type="ECO:0000313" key="3">
    <source>
        <dbReference type="Proteomes" id="UP000027318"/>
    </source>
</evidence>
<feature type="transmembrane region" description="Helical" evidence="1">
    <location>
        <begin position="12"/>
        <end position="32"/>
    </location>
</feature>
<dbReference type="RefSeq" id="WP_036542363.1">
    <property type="nucleotide sequence ID" value="NZ_JMSZ01000001.1"/>
</dbReference>
<dbReference type="OrthoDB" id="6120492at2"/>
<proteinExistence type="predicted"/>
<evidence type="ECO:0000313" key="2">
    <source>
        <dbReference type="EMBL" id="KDE41400.1"/>
    </source>
</evidence>
<feature type="transmembrane region" description="Helical" evidence="1">
    <location>
        <begin position="128"/>
        <end position="149"/>
    </location>
</feature>
<evidence type="ECO:0000256" key="1">
    <source>
        <dbReference type="SAM" id="Phobius"/>
    </source>
</evidence>
<keyword evidence="1" id="KW-1133">Transmembrane helix</keyword>
<keyword evidence="1" id="KW-0812">Transmembrane</keyword>
<protein>
    <submittedName>
        <fullName evidence="2">Uncharacterized protein</fullName>
    </submittedName>
</protein>
<keyword evidence="3" id="KW-1185">Reference proteome</keyword>
<organism evidence="2 3">
    <name type="scientific">Nitrincola lacisaponensis</name>
    <dbReference type="NCBI Taxonomy" id="267850"/>
    <lineage>
        <taxon>Bacteria</taxon>
        <taxon>Pseudomonadati</taxon>
        <taxon>Pseudomonadota</taxon>
        <taxon>Gammaproteobacteria</taxon>
        <taxon>Oceanospirillales</taxon>
        <taxon>Oceanospirillaceae</taxon>
        <taxon>Nitrincola</taxon>
    </lineage>
</organism>
<dbReference type="Pfam" id="PF19723">
    <property type="entry name" value="DUF6216"/>
    <property type="match status" value="1"/>
</dbReference>
<accession>A0A063Y8G9</accession>